<evidence type="ECO:0000313" key="3">
    <source>
        <dbReference type="Proteomes" id="UP000254510"/>
    </source>
</evidence>
<keyword evidence="1" id="KW-0472">Membrane</keyword>
<gene>
    <name evidence="2" type="ORF">NCTC13767_00330</name>
</gene>
<reference evidence="2 3" key="1">
    <citation type="submission" date="2018-06" db="EMBL/GenBank/DDBJ databases">
        <authorList>
            <consortium name="Pathogen Informatics"/>
            <person name="Doyle S."/>
        </authorList>
    </citation>
    <scope>NUCLEOTIDE SEQUENCE [LARGE SCALE GENOMIC DNA]</scope>
    <source>
        <strain evidence="2 3">NCTC13767</strain>
    </source>
</reference>
<dbReference type="AlphaFoldDB" id="A0A380K078"/>
<organism evidence="2 3">
    <name type="scientific">Streptococcus gallolyticus</name>
    <dbReference type="NCBI Taxonomy" id="315405"/>
    <lineage>
        <taxon>Bacteria</taxon>
        <taxon>Bacillati</taxon>
        <taxon>Bacillota</taxon>
        <taxon>Bacilli</taxon>
        <taxon>Lactobacillales</taxon>
        <taxon>Streptococcaceae</taxon>
        <taxon>Streptococcus</taxon>
    </lineage>
</organism>
<evidence type="ECO:0000313" key="2">
    <source>
        <dbReference type="EMBL" id="SUN58377.1"/>
    </source>
</evidence>
<sequence>MKKSKKSILYILLLLVLPLALIVYLLELFGLKIISWRR</sequence>
<dbReference type="EMBL" id="UHFM01000006">
    <property type="protein sequence ID" value="SUN58377.1"/>
    <property type="molecule type" value="Genomic_DNA"/>
</dbReference>
<accession>A0A380K078</accession>
<evidence type="ECO:0000256" key="1">
    <source>
        <dbReference type="SAM" id="Phobius"/>
    </source>
</evidence>
<feature type="transmembrane region" description="Helical" evidence="1">
    <location>
        <begin position="7"/>
        <end position="26"/>
    </location>
</feature>
<keyword evidence="1" id="KW-1133">Transmembrane helix</keyword>
<name>A0A380K078_9STRE</name>
<keyword evidence="1" id="KW-0812">Transmembrane</keyword>
<dbReference type="Proteomes" id="UP000254510">
    <property type="component" value="Unassembled WGS sequence"/>
</dbReference>
<protein>
    <submittedName>
        <fullName evidence="2">Membrane protein</fullName>
    </submittedName>
</protein>
<proteinExistence type="predicted"/>